<comment type="caution">
    <text evidence="3">The sequence shown here is derived from an EMBL/GenBank/DDBJ whole genome shotgun (WGS) entry which is preliminary data.</text>
</comment>
<keyword evidence="4" id="KW-1185">Reference proteome</keyword>
<evidence type="ECO:0000259" key="2">
    <source>
        <dbReference type="Pfam" id="PF07762"/>
    </source>
</evidence>
<dbReference type="PANTHER" id="PTHR33074:SF124">
    <property type="entry name" value="DUF1618 DOMAIN-CONTAINING PROTEIN"/>
    <property type="match status" value="1"/>
</dbReference>
<reference evidence="3" key="1">
    <citation type="journal article" date="2018" name="DNA Res.">
        <title>Multiple hybrid de novo genome assembly of finger millet, an orphan allotetraploid crop.</title>
        <authorList>
            <person name="Hatakeyama M."/>
            <person name="Aluri S."/>
            <person name="Balachadran M.T."/>
            <person name="Sivarajan S.R."/>
            <person name="Patrignani A."/>
            <person name="Gruter S."/>
            <person name="Poveda L."/>
            <person name="Shimizu-Inatsugi R."/>
            <person name="Baeten J."/>
            <person name="Francoijs K.J."/>
            <person name="Nataraja K.N."/>
            <person name="Reddy Y.A.N."/>
            <person name="Phadnis S."/>
            <person name="Ravikumar R.L."/>
            <person name="Schlapbach R."/>
            <person name="Sreeman S.M."/>
            <person name="Shimizu K.K."/>
        </authorList>
    </citation>
    <scope>NUCLEOTIDE SEQUENCE</scope>
</reference>
<dbReference type="InterPro" id="IPR011676">
    <property type="entry name" value="DUF1618"/>
</dbReference>
<feature type="compositionally biased region" description="Basic residues" evidence="1">
    <location>
        <begin position="1"/>
        <end position="13"/>
    </location>
</feature>
<feature type="region of interest" description="Disordered" evidence="1">
    <location>
        <begin position="449"/>
        <end position="472"/>
    </location>
</feature>
<feature type="region of interest" description="Disordered" evidence="1">
    <location>
        <begin position="1"/>
        <end position="32"/>
    </location>
</feature>
<evidence type="ECO:0000313" key="3">
    <source>
        <dbReference type="EMBL" id="GJN07262.1"/>
    </source>
</evidence>
<protein>
    <recommendedName>
        <fullName evidence="2">DUF1618 domain-containing protein</fullName>
    </recommendedName>
</protein>
<dbReference type="Pfam" id="PF07762">
    <property type="entry name" value="DUF1618"/>
    <property type="match status" value="1"/>
</dbReference>
<feature type="compositionally biased region" description="Polar residues" evidence="1">
    <location>
        <begin position="458"/>
        <end position="472"/>
    </location>
</feature>
<gene>
    <name evidence="3" type="primary">ga25081</name>
    <name evidence="3" type="ORF">PR202_ga25081</name>
</gene>
<name>A0AAV5D9Q5_ELECO</name>
<sequence length="560" mass="60825">MSIRSSARKRRQAKLAAAPTESVQSPEPSPPESLAAAAYPRWVMFSLAGNAHVEPSFSAADPNTLASCRTSAGQRIGVSLQLAPPPAKSSLVQAHFPDGVTHDNVVTTVVAEHADSLLVEVYLGNHGWYAPCTTEYFVYNAGAADPPLPPSLSLLPPCNINPTAGCDKRRHQGLQGKATGIMRRGEDDELVVAELTKTAEELELLRFRSGEWSVLQPMIIRNRRRRRPSINKVLAAWGETQRDIPVGDELLCFANLYGGLMICDVFEDTPVLRHVPLPVDAAEPVVGQRSSRNICATAGGTTVKFINICPRCCCGGAGATNCQHSYRAYTIMTWTLDMESMAWVMDGVVDATEVWRGTDDAGVPRVKPFHPVVSAEEPNVISFTVCEAYTEGDGDMTVWIVTVDTRTKAVLSACLNAQENCFDFVTSPMTPSRISDYFNLDGRSSNKVVVDDDDDELPTTNDSPHVVKSSSIQSAVPTEQQEVLMKGKASPDAIFAALQEIPGLAREDLLQAYRVLCHDSGGRWFQSLLGLPVSFRKEWVLLEIKASQACSVCSACTADI</sequence>
<evidence type="ECO:0000256" key="1">
    <source>
        <dbReference type="SAM" id="MobiDB-lite"/>
    </source>
</evidence>
<reference evidence="3" key="2">
    <citation type="submission" date="2021-12" db="EMBL/GenBank/DDBJ databases">
        <title>Resequencing data analysis of finger millet.</title>
        <authorList>
            <person name="Hatakeyama M."/>
            <person name="Aluri S."/>
            <person name="Balachadran M.T."/>
            <person name="Sivarajan S.R."/>
            <person name="Poveda L."/>
            <person name="Shimizu-Inatsugi R."/>
            <person name="Schlapbach R."/>
            <person name="Sreeman S.M."/>
            <person name="Shimizu K.K."/>
        </authorList>
    </citation>
    <scope>NUCLEOTIDE SEQUENCE</scope>
</reference>
<accession>A0AAV5D9Q5</accession>
<dbReference type="EMBL" id="BQKI01000013">
    <property type="protein sequence ID" value="GJN07262.1"/>
    <property type="molecule type" value="Genomic_DNA"/>
</dbReference>
<feature type="domain" description="DUF1618" evidence="2">
    <location>
        <begin position="255"/>
        <end position="381"/>
    </location>
</feature>
<dbReference type="PANTHER" id="PTHR33074">
    <property type="entry name" value="EXPRESSED PROTEIN-RELATED"/>
    <property type="match status" value="1"/>
</dbReference>
<dbReference type="AlphaFoldDB" id="A0AAV5D9Q5"/>
<feature type="compositionally biased region" description="Low complexity" evidence="1">
    <location>
        <begin position="14"/>
        <end position="32"/>
    </location>
</feature>
<evidence type="ECO:0000313" key="4">
    <source>
        <dbReference type="Proteomes" id="UP001054889"/>
    </source>
</evidence>
<organism evidence="3 4">
    <name type="scientific">Eleusine coracana subsp. coracana</name>
    <dbReference type="NCBI Taxonomy" id="191504"/>
    <lineage>
        <taxon>Eukaryota</taxon>
        <taxon>Viridiplantae</taxon>
        <taxon>Streptophyta</taxon>
        <taxon>Embryophyta</taxon>
        <taxon>Tracheophyta</taxon>
        <taxon>Spermatophyta</taxon>
        <taxon>Magnoliopsida</taxon>
        <taxon>Liliopsida</taxon>
        <taxon>Poales</taxon>
        <taxon>Poaceae</taxon>
        <taxon>PACMAD clade</taxon>
        <taxon>Chloridoideae</taxon>
        <taxon>Cynodonteae</taxon>
        <taxon>Eleusininae</taxon>
        <taxon>Eleusine</taxon>
    </lineage>
</organism>
<dbReference type="Proteomes" id="UP001054889">
    <property type="component" value="Unassembled WGS sequence"/>
</dbReference>
<proteinExistence type="predicted"/>